<evidence type="ECO:0000256" key="5">
    <source>
        <dbReference type="RuleBase" id="RU000481"/>
    </source>
</evidence>
<dbReference type="PROSITE" id="PS00105">
    <property type="entry name" value="AA_TRANSFER_CLASS_1"/>
    <property type="match status" value="1"/>
</dbReference>
<evidence type="ECO:0000313" key="8">
    <source>
        <dbReference type="Proteomes" id="UP001501265"/>
    </source>
</evidence>
<dbReference type="EMBL" id="BAABIG010000090">
    <property type="protein sequence ID" value="GAA4824670.1"/>
    <property type="molecule type" value="Genomic_DNA"/>
</dbReference>
<evidence type="ECO:0000256" key="4">
    <source>
        <dbReference type="ARBA" id="ARBA00022898"/>
    </source>
</evidence>
<dbReference type="Gene3D" id="3.40.640.10">
    <property type="entry name" value="Type I PLP-dependent aspartate aminotransferase-like (Major domain)"/>
    <property type="match status" value="1"/>
</dbReference>
<keyword evidence="2 5" id="KW-0032">Aminotransferase</keyword>
<dbReference type="PANTHER" id="PTHR43807:SF20">
    <property type="entry name" value="FI04487P"/>
    <property type="match status" value="1"/>
</dbReference>
<dbReference type="Gene3D" id="3.90.1150.10">
    <property type="entry name" value="Aspartate Aminotransferase, domain 1"/>
    <property type="match status" value="1"/>
</dbReference>
<dbReference type="EC" id="2.6.1.-" evidence="5"/>
<name>A0ABP9D0Y4_9ACTN</name>
<dbReference type="PANTHER" id="PTHR43807">
    <property type="entry name" value="FI04487P"/>
    <property type="match status" value="1"/>
</dbReference>
<evidence type="ECO:0000313" key="7">
    <source>
        <dbReference type="EMBL" id="GAA4824670.1"/>
    </source>
</evidence>
<gene>
    <name evidence="7" type="ORF">GCM10023220_68090</name>
</gene>
<dbReference type="GO" id="GO:0008483">
    <property type="term" value="F:transaminase activity"/>
    <property type="evidence" value="ECO:0007669"/>
    <property type="project" value="UniProtKB-KW"/>
</dbReference>
<dbReference type="InterPro" id="IPR015422">
    <property type="entry name" value="PyrdxlP-dep_Trfase_small"/>
</dbReference>
<comment type="cofactor">
    <cofactor evidence="1 5">
        <name>pyridoxal 5'-phosphate</name>
        <dbReference type="ChEBI" id="CHEBI:597326"/>
    </cofactor>
</comment>
<dbReference type="InterPro" id="IPR051326">
    <property type="entry name" value="Kynurenine-oxoglutarate_AT"/>
</dbReference>
<organism evidence="7 8">
    <name type="scientific">Streptomyces ziwulingensis</name>
    <dbReference type="NCBI Taxonomy" id="1045501"/>
    <lineage>
        <taxon>Bacteria</taxon>
        <taxon>Bacillati</taxon>
        <taxon>Actinomycetota</taxon>
        <taxon>Actinomycetes</taxon>
        <taxon>Kitasatosporales</taxon>
        <taxon>Streptomycetaceae</taxon>
        <taxon>Streptomyces</taxon>
    </lineage>
</organism>
<comment type="similarity">
    <text evidence="5">Belongs to the class-I pyridoxal-phosphate-dependent aminotransferase family.</text>
</comment>
<reference evidence="8" key="1">
    <citation type="journal article" date="2019" name="Int. J. Syst. Evol. Microbiol.">
        <title>The Global Catalogue of Microorganisms (GCM) 10K type strain sequencing project: providing services to taxonomists for standard genome sequencing and annotation.</title>
        <authorList>
            <consortium name="The Broad Institute Genomics Platform"/>
            <consortium name="The Broad Institute Genome Sequencing Center for Infectious Disease"/>
            <person name="Wu L."/>
            <person name="Ma J."/>
        </authorList>
    </citation>
    <scope>NUCLEOTIDE SEQUENCE [LARGE SCALE GENOMIC DNA]</scope>
    <source>
        <strain evidence="8">JCM 18081</strain>
    </source>
</reference>
<accession>A0ABP9D0Y4</accession>
<evidence type="ECO:0000256" key="2">
    <source>
        <dbReference type="ARBA" id="ARBA00022576"/>
    </source>
</evidence>
<evidence type="ECO:0000256" key="1">
    <source>
        <dbReference type="ARBA" id="ARBA00001933"/>
    </source>
</evidence>
<keyword evidence="8" id="KW-1185">Reference proteome</keyword>
<dbReference type="RefSeq" id="WP_345624563.1">
    <property type="nucleotide sequence ID" value="NZ_BAABIG010000090.1"/>
</dbReference>
<evidence type="ECO:0000259" key="6">
    <source>
        <dbReference type="Pfam" id="PF00155"/>
    </source>
</evidence>
<dbReference type="InterPro" id="IPR015424">
    <property type="entry name" value="PyrdxlP-dep_Trfase"/>
</dbReference>
<dbReference type="InterPro" id="IPR004838">
    <property type="entry name" value="NHTrfase_class1_PyrdxlP-BS"/>
</dbReference>
<comment type="caution">
    <text evidence="7">The sequence shown here is derived from an EMBL/GenBank/DDBJ whole genome shotgun (WGS) entry which is preliminary data.</text>
</comment>
<keyword evidence="4" id="KW-0663">Pyridoxal phosphate</keyword>
<sequence>MTEVRLAARVGVLAPSGLFGLLREGRRGGVLDLALGVPGAPPTPPLLIESACAALREGVNQYGVPDGNLALRERIAAALPGPTDPLTELTLTVGSSEGLTAAVLATVEPGDEVIVFEPFYENFFSAIALAGGVPRLVETHPPDWRHDLSTLRAAFGPRTRAMVVCTPDNPTGRVLTRREFDEIATLCARWNVVLISDEIYAGYLHQGHRHVSAADVPSLGGRAIVLGSLSKSHAISGWRIGYVRAPGELTRAVRKVHEAICSGGAAPLQEAVARAAAADARFLSPSEDLGEQRETTLRIFDELGFRCLPPEGGCYTMADIRHFTDEDGETLAYRMVREAGVMVAPGAYFYAERARGSGLVRIAFNRRLTLLSEAEQRLSMYR</sequence>
<dbReference type="SUPFAM" id="SSF53383">
    <property type="entry name" value="PLP-dependent transferases"/>
    <property type="match status" value="1"/>
</dbReference>
<proteinExistence type="inferred from homology"/>
<dbReference type="CDD" id="cd00609">
    <property type="entry name" value="AAT_like"/>
    <property type="match status" value="1"/>
</dbReference>
<dbReference type="Proteomes" id="UP001501265">
    <property type="component" value="Unassembled WGS sequence"/>
</dbReference>
<evidence type="ECO:0000256" key="3">
    <source>
        <dbReference type="ARBA" id="ARBA00022679"/>
    </source>
</evidence>
<feature type="domain" description="Aminotransferase class I/classII large" evidence="6">
    <location>
        <begin position="53"/>
        <end position="364"/>
    </location>
</feature>
<dbReference type="InterPro" id="IPR015421">
    <property type="entry name" value="PyrdxlP-dep_Trfase_major"/>
</dbReference>
<protein>
    <recommendedName>
        <fullName evidence="5">Aminotransferase</fullName>
        <ecNumber evidence="5">2.6.1.-</ecNumber>
    </recommendedName>
</protein>
<dbReference type="Pfam" id="PF00155">
    <property type="entry name" value="Aminotran_1_2"/>
    <property type="match status" value="1"/>
</dbReference>
<dbReference type="InterPro" id="IPR004839">
    <property type="entry name" value="Aminotransferase_I/II_large"/>
</dbReference>
<keyword evidence="3 5" id="KW-0808">Transferase</keyword>